<comment type="caution">
    <text evidence="1">The sequence shown here is derived from an EMBL/GenBank/DDBJ whole genome shotgun (WGS) entry which is preliminary data.</text>
</comment>
<dbReference type="EMBL" id="NPIC01000009">
    <property type="protein sequence ID" value="RDL32945.1"/>
    <property type="molecule type" value="Genomic_DNA"/>
</dbReference>
<dbReference type="Pfam" id="PF14022">
    <property type="entry name" value="DUF4238"/>
    <property type="match status" value="1"/>
</dbReference>
<sequence length="532" mass="61610">MEASHAAFSQYYHFVPRFILKNFAHPYMPQKAGSPNSINRPNGELGKKMYRGDPVVNCLNLSSETPEIIETPVKRVLGQTDMYRDTTKPDAEQYLIEEKLSRLESEASAIFRKITKSFDERHRGLWLTRNERNLIRKFILLMKYRGSTFYQRFYHETTTGYDANDRDRLLEYMREKGFERPIDVWLDNIKTIIDLKMDDELKWVSELPKRMYPDDAMWVILNCLSMYMAICTPSNPKDEFILTDNSYHVFEGPGRIGIDVNTGKTQEIVWTNFHEFSPVSPKLMIVLRSFLLPSPLEDANPKVKAHRDMCRSLAVENNFESGTNSVLADLPIEKARNNYTEILNGGCQFIPHEDGSLRQNHKFFFSFFPIDTNHVNKINGIFLDNASASNNVIGKHVTSASGDPRLCCLKKLAAVLKQMGSNKDPVWEEIPFPELDNDEKNPLTVNELRQLLVQLLPDDNPTEFMKVYKTLGGSKLTLVKDMEQAQLMLKLRINIDVWSRGIDERLRQTNRDVLLDTYLQFPPHGVWLYLKH</sequence>
<gene>
    <name evidence="1" type="ORF">BP5553_08384</name>
</gene>
<reference evidence="1 2" key="1">
    <citation type="journal article" date="2018" name="IMA Fungus">
        <title>IMA Genome-F 9: Draft genome sequence of Annulohypoxylon stygium, Aspergillus mulundensis, Berkeleyomyces basicola (syn. Thielaviopsis basicola), Ceratocystis smalleyi, two Cercospora beticola strains, Coleophoma cylindrospora, Fusarium fracticaudum, Phialophora cf. hyalina, and Morchella septimelata.</title>
        <authorList>
            <person name="Wingfield B.D."/>
            <person name="Bills G.F."/>
            <person name="Dong Y."/>
            <person name="Huang W."/>
            <person name="Nel W.J."/>
            <person name="Swalarsk-Parry B.S."/>
            <person name="Vaghefi N."/>
            <person name="Wilken P.M."/>
            <person name="An Z."/>
            <person name="de Beer Z.W."/>
            <person name="De Vos L."/>
            <person name="Chen L."/>
            <person name="Duong T.A."/>
            <person name="Gao Y."/>
            <person name="Hammerbacher A."/>
            <person name="Kikkert J.R."/>
            <person name="Li Y."/>
            <person name="Li H."/>
            <person name="Li K."/>
            <person name="Li Q."/>
            <person name="Liu X."/>
            <person name="Ma X."/>
            <person name="Naidoo K."/>
            <person name="Pethybridge S.J."/>
            <person name="Sun J."/>
            <person name="Steenkamp E.T."/>
            <person name="van der Nest M.A."/>
            <person name="van Wyk S."/>
            <person name="Wingfield M.J."/>
            <person name="Xiong C."/>
            <person name="Yue Q."/>
            <person name="Zhang X."/>
        </authorList>
    </citation>
    <scope>NUCLEOTIDE SEQUENCE [LARGE SCALE GENOMIC DNA]</scope>
    <source>
        <strain evidence="1 2">BP 5553</strain>
    </source>
</reference>
<evidence type="ECO:0000313" key="1">
    <source>
        <dbReference type="EMBL" id="RDL32945.1"/>
    </source>
</evidence>
<dbReference type="AlphaFoldDB" id="A0A370TE29"/>
<name>A0A370TE29_9HELO</name>
<dbReference type="Proteomes" id="UP000254866">
    <property type="component" value="Unassembled WGS sequence"/>
</dbReference>
<accession>A0A370TE29</accession>
<dbReference type="GeneID" id="43601233"/>
<proteinExistence type="predicted"/>
<evidence type="ECO:0000313" key="2">
    <source>
        <dbReference type="Proteomes" id="UP000254866"/>
    </source>
</evidence>
<dbReference type="RefSeq" id="XP_031866438.1">
    <property type="nucleotide sequence ID" value="XM_032017007.1"/>
</dbReference>
<protein>
    <submittedName>
        <fullName evidence="1">Uncharacterized protein</fullName>
    </submittedName>
</protein>
<keyword evidence="2" id="KW-1185">Reference proteome</keyword>
<dbReference type="OrthoDB" id="5340163at2759"/>
<organism evidence="1 2">
    <name type="scientific">Venustampulla echinocandica</name>
    <dbReference type="NCBI Taxonomy" id="2656787"/>
    <lineage>
        <taxon>Eukaryota</taxon>
        <taxon>Fungi</taxon>
        <taxon>Dikarya</taxon>
        <taxon>Ascomycota</taxon>
        <taxon>Pezizomycotina</taxon>
        <taxon>Leotiomycetes</taxon>
        <taxon>Helotiales</taxon>
        <taxon>Pleuroascaceae</taxon>
        <taxon>Venustampulla</taxon>
    </lineage>
</organism>
<dbReference type="STRING" id="2656787.A0A370TE29"/>
<dbReference type="InterPro" id="IPR025332">
    <property type="entry name" value="DUF4238"/>
</dbReference>